<dbReference type="InterPro" id="IPR001650">
    <property type="entry name" value="Helicase_C-like"/>
</dbReference>
<organism evidence="7 8">
    <name type="scientific">Malacoplasma iowae 695</name>
    <dbReference type="NCBI Taxonomy" id="1048830"/>
    <lineage>
        <taxon>Bacteria</taxon>
        <taxon>Bacillati</taxon>
        <taxon>Mycoplasmatota</taxon>
        <taxon>Mycoplasmoidales</taxon>
        <taxon>Mycoplasmoidaceae</taxon>
        <taxon>Malacoplasma</taxon>
    </lineage>
</organism>
<keyword evidence="2" id="KW-0863">Zinc-finger</keyword>
<evidence type="ECO:0000256" key="3">
    <source>
        <dbReference type="SAM" id="Coils"/>
    </source>
</evidence>
<dbReference type="SMART" id="SM00490">
    <property type="entry name" value="HELICc"/>
    <property type="match status" value="1"/>
</dbReference>
<keyword evidence="7" id="KW-0347">Helicase</keyword>
<dbReference type="PROSITE" id="PS51192">
    <property type="entry name" value="HELICASE_ATP_BIND_1"/>
    <property type="match status" value="1"/>
</dbReference>
<evidence type="ECO:0000313" key="7">
    <source>
        <dbReference type="EMBL" id="QHG89665.1"/>
    </source>
</evidence>
<dbReference type="Proteomes" id="UP000464283">
    <property type="component" value="Chromosome"/>
</dbReference>
<dbReference type="PROSITE" id="PS50966">
    <property type="entry name" value="ZF_SWIM"/>
    <property type="match status" value="1"/>
</dbReference>
<dbReference type="InterPro" id="IPR049730">
    <property type="entry name" value="SNF2/RAD54-like_C"/>
</dbReference>
<dbReference type="InterPro" id="IPR013663">
    <property type="entry name" value="Helicase_SWF/SNF/SWI_bac"/>
</dbReference>
<evidence type="ECO:0000259" key="5">
    <source>
        <dbReference type="PROSITE" id="PS51192"/>
    </source>
</evidence>
<dbReference type="Pfam" id="PF00271">
    <property type="entry name" value="Helicase_C"/>
    <property type="match status" value="1"/>
</dbReference>
<dbReference type="Pfam" id="PF08455">
    <property type="entry name" value="SNF2_assoc"/>
    <property type="match status" value="1"/>
</dbReference>
<dbReference type="Gene3D" id="3.40.50.10810">
    <property type="entry name" value="Tandem AAA-ATPase domain"/>
    <property type="match status" value="1"/>
</dbReference>
<dbReference type="AlphaFoldDB" id="A0A6P1LHT7"/>
<keyword evidence="1" id="KW-0378">Hydrolase</keyword>
<keyword evidence="3" id="KW-0175">Coiled coil</keyword>
<dbReference type="InterPro" id="IPR014001">
    <property type="entry name" value="Helicase_ATP-bd"/>
</dbReference>
<keyword evidence="2" id="KW-0862">Zinc</keyword>
<dbReference type="InterPro" id="IPR027417">
    <property type="entry name" value="P-loop_NTPase"/>
</dbReference>
<dbReference type="Pfam" id="PF04434">
    <property type="entry name" value="SWIM"/>
    <property type="match status" value="1"/>
</dbReference>
<dbReference type="RefSeq" id="WP_129692654.1">
    <property type="nucleotide sequence ID" value="NZ_CP033512.2"/>
</dbReference>
<evidence type="ECO:0000313" key="8">
    <source>
        <dbReference type="Proteomes" id="UP000464283"/>
    </source>
</evidence>
<dbReference type="GO" id="GO:0008270">
    <property type="term" value="F:zinc ion binding"/>
    <property type="evidence" value="ECO:0007669"/>
    <property type="project" value="UniProtKB-KW"/>
</dbReference>
<dbReference type="PANTHER" id="PTHR10799">
    <property type="entry name" value="SNF2/RAD54 HELICASE FAMILY"/>
    <property type="match status" value="1"/>
</dbReference>
<dbReference type="GO" id="GO:0016787">
    <property type="term" value="F:hydrolase activity"/>
    <property type="evidence" value="ECO:0007669"/>
    <property type="project" value="UniProtKB-KW"/>
</dbReference>
<dbReference type="EMBL" id="CP033512">
    <property type="protein sequence ID" value="QHG89665.1"/>
    <property type="molecule type" value="Genomic_DNA"/>
</dbReference>
<dbReference type="Gene3D" id="3.40.50.300">
    <property type="entry name" value="P-loop containing nucleotide triphosphate hydrolases"/>
    <property type="match status" value="1"/>
</dbReference>
<dbReference type="GeneID" id="96866953"/>
<dbReference type="CDD" id="cd18793">
    <property type="entry name" value="SF2_C_SNF"/>
    <property type="match status" value="1"/>
</dbReference>
<sequence length="1044" mass="122609">MNMTIIKDMYIDSLVNHNKFKDRGIEYYSKNEVSIEHVDNKHNGVYVKFNSKNYTGYFIFENSIIKNFKCSCKTFEEFGGPCKHIIASFYKYNEYLVLRNLIDINKIDDFNLGFSLNFFNHKVYVIPYVVVFHKSYPIILDQFYKGNISIDYNGVFLNLNPLIKDKKEFYNIINFLNQIRIDEPQFRKDNFRIQESGFKPFLKMCADSNCFITDETGNVQIFNEFNDEKNKLFFLNFEDKDLKFKKKNDGLIELKSHIDFSDFSKLDDCCVGLFTNNETAMKYFVFFDLNQEENLDNLYSFFNFGIRKENFVYFFELITKAFSIFKFRIDLDFIQKNNLLNRDPILGVTIENNEDLNNVVVKIHYLYGEQVFNFNDNSSVNGIERKFDLEQKILEKIKKHLGEYIEELNLFVFDNQQQFDNLLKWASKNKDNKNYLIKLSKSLVYKPRVKSKFYVSGIITDVDYLEVKWSLEGFTDSEAMQIINAYLNKQEYIILSSNKKININKIIDFTSLENELDLLNTNVKNITNLSIRTPKWNAYYLNKQFKDDAKFNEFVNKIQNVSSVETNLSETLKGFLKPYQLDGYKWLKKHYYLKTGSILSDEMGLGKTIQTISLFDDIYNSTETKKTSLIVTPSSLIYNWVSEFSKFADHIKIKAVDGNGEERKKIIEEMNKYNVLVTSYNMLSTDLELYKKKNFELIVIDEGHLIKNHFTIYSKSIKSLTSNHKVALTGTPMENNILELWSLFDFVMPGFLGEFSHFKSKYKNTADKKILDNLKDKIYHFILRRTKKDVLKDLPEKNEKTLFVDLNNEQKLYYSLIFNQEKQSIINKVKENKTDFKKNNMAIFALLTKLRQICCSPKLIINGAKNHGSKFDLCISLIDQILKNKEKVLVFSQFSEMLKLMSEELNKRNIKHFVITGQVNKKERQELVDRFNDEKNEDVKVFLITLKSGGVGLNLSTANNVIHYDPWWNLSAENQASDRAHRIGQKNNVNVFKLISKDSIEEKIINLQDTKKALIENILDLKQKNIDSIPISEILDILGIKFSY</sequence>
<dbReference type="SMART" id="SM00487">
    <property type="entry name" value="DEXDc"/>
    <property type="match status" value="1"/>
</dbReference>
<dbReference type="GO" id="GO:0004386">
    <property type="term" value="F:helicase activity"/>
    <property type="evidence" value="ECO:0007669"/>
    <property type="project" value="UniProtKB-KW"/>
</dbReference>
<protein>
    <submittedName>
        <fullName evidence="7">DEAD/DEAH box helicase</fullName>
    </submittedName>
</protein>
<feature type="coiled-coil region" evidence="3">
    <location>
        <begin position="997"/>
        <end position="1024"/>
    </location>
</feature>
<dbReference type="InterPro" id="IPR000330">
    <property type="entry name" value="SNF2_N"/>
</dbReference>
<evidence type="ECO:0000259" key="6">
    <source>
        <dbReference type="PROSITE" id="PS51194"/>
    </source>
</evidence>
<reference evidence="8" key="1">
    <citation type="submission" date="2018-11" db="EMBL/GenBank/DDBJ databases">
        <title>The first complete genome sequence of Mycoplasma iowae strain 695.</title>
        <authorList>
            <person name="Ghanem M."/>
            <person name="El-Gazzar M."/>
        </authorList>
    </citation>
    <scope>NUCLEOTIDE SEQUENCE [LARGE SCALE GENOMIC DNA]</scope>
    <source>
        <strain evidence="8">695</strain>
    </source>
</reference>
<dbReference type="Pfam" id="PF00176">
    <property type="entry name" value="SNF2-rel_dom"/>
    <property type="match status" value="1"/>
</dbReference>
<keyword evidence="7" id="KW-0067">ATP-binding</keyword>
<feature type="domain" description="Helicase C-terminal" evidence="6">
    <location>
        <begin position="877"/>
        <end position="1037"/>
    </location>
</feature>
<accession>A0A6P1LHT7</accession>
<name>A0A6P1LHT7_MALIO</name>
<keyword evidence="7" id="KW-0547">Nucleotide-binding</keyword>
<dbReference type="SUPFAM" id="SSF52540">
    <property type="entry name" value="P-loop containing nucleoside triphosphate hydrolases"/>
    <property type="match status" value="2"/>
</dbReference>
<feature type="domain" description="SWIM-type" evidence="4">
    <location>
        <begin position="54"/>
        <end position="93"/>
    </location>
</feature>
<dbReference type="InterPro" id="IPR038718">
    <property type="entry name" value="SNF2-like_sf"/>
</dbReference>
<dbReference type="InterPro" id="IPR007527">
    <property type="entry name" value="Znf_SWIM"/>
</dbReference>
<dbReference type="KEGG" id="miw:EER00_02005"/>
<evidence type="ECO:0000256" key="2">
    <source>
        <dbReference type="PROSITE-ProRule" id="PRU00325"/>
    </source>
</evidence>
<feature type="domain" description="Helicase ATP-binding" evidence="5">
    <location>
        <begin position="588"/>
        <end position="750"/>
    </location>
</feature>
<evidence type="ECO:0000256" key="1">
    <source>
        <dbReference type="ARBA" id="ARBA00022801"/>
    </source>
</evidence>
<gene>
    <name evidence="7" type="ORF">EER00_02005</name>
</gene>
<proteinExistence type="predicted"/>
<evidence type="ECO:0000259" key="4">
    <source>
        <dbReference type="PROSITE" id="PS50966"/>
    </source>
</evidence>
<dbReference type="GO" id="GO:0005524">
    <property type="term" value="F:ATP binding"/>
    <property type="evidence" value="ECO:0007669"/>
    <property type="project" value="InterPro"/>
</dbReference>
<keyword evidence="2" id="KW-0479">Metal-binding</keyword>
<dbReference type="PROSITE" id="PS51194">
    <property type="entry name" value="HELICASE_CTER"/>
    <property type="match status" value="1"/>
</dbReference>